<evidence type="ECO:0000313" key="2">
    <source>
        <dbReference type="EMBL" id="SEP08441.1"/>
    </source>
</evidence>
<dbReference type="OrthoDB" id="240201at2157"/>
<feature type="region of interest" description="Disordered" evidence="1">
    <location>
        <begin position="16"/>
        <end position="41"/>
    </location>
</feature>
<proteinExistence type="predicted"/>
<dbReference type="Proteomes" id="UP000198775">
    <property type="component" value="Unassembled WGS sequence"/>
</dbReference>
<feature type="compositionally biased region" description="Basic and acidic residues" evidence="1">
    <location>
        <begin position="25"/>
        <end position="41"/>
    </location>
</feature>
<protein>
    <submittedName>
        <fullName evidence="2">Uncharacterized protein</fullName>
    </submittedName>
</protein>
<evidence type="ECO:0000256" key="1">
    <source>
        <dbReference type="SAM" id="MobiDB-lite"/>
    </source>
</evidence>
<accession>A0A1H8UZ67</accession>
<dbReference type="RefSeq" id="WP_092663725.1">
    <property type="nucleotide sequence ID" value="NZ_FOCX01000032.1"/>
</dbReference>
<sequence>MQDFAGFQRDCLAAIAGPDGPTGLEVERDRDGSDEGEIDHGCRTRRARAGWDSEHVEHNG</sequence>
<dbReference type="AlphaFoldDB" id="A0A1H8UZ67"/>
<organism evidence="2 3">
    <name type="scientific">Halorientalis persicus</name>
    <dbReference type="NCBI Taxonomy" id="1367881"/>
    <lineage>
        <taxon>Archaea</taxon>
        <taxon>Methanobacteriati</taxon>
        <taxon>Methanobacteriota</taxon>
        <taxon>Stenosarchaea group</taxon>
        <taxon>Halobacteria</taxon>
        <taxon>Halobacteriales</taxon>
        <taxon>Haloarculaceae</taxon>
        <taxon>Halorientalis</taxon>
    </lineage>
</organism>
<name>A0A1H8UZ67_9EURY</name>
<dbReference type="EMBL" id="FOCX01000032">
    <property type="protein sequence ID" value="SEP08441.1"/>
    <property type="molecule type" value="Genomic_DNA"/>
</dbReference>
<gene>
    <name evidence="2" type="ORF">SAMN05216388_10323</name>
</gene>
<keyword evidence="3" id="KW-1185">Reference proteome</keyword>
<evidence type="ECO:0000313" key="3">
    <source>
        <dbReference type="Proteomes" id="UP000198775"/>
    </source>
</evidence>
<reference evidence="3" key="1">
    <citation type="submission" date="2016-10" db="EMBL/GenBank/DDBJ databases">
        <authorList>
            <person name="Varghese N."/>
            <person name="Submissions S."/>
        </authorList>
    </citation>
    <scope>NUCLEOTIDE SEQUENCE [LARGE SCALE GENOMIC DNA]</scope>
    <source>
        <strain evidence="3">IBRC-M 10043</strain>
    </source>
</reference>